<evidence type="ECO:0000259" key="18">
    <source>
        <dbReference type="PROSITE" id="PS50967"/>
    </source>
</evidence>
<dbReference type="InterPro" id="IPR018982">
    <property type="entry name" value="RQC_domain"/>
</dbReference>
<dbReference type="InterPro" id="IPR010997">
    <property type="entry name" value="HRDC-like_sf"/>
</dbReference>
<evidence type="ECO:0000256" key="16">
    <source>
        <dbReference type="NCBIfam" id="TIGR01389"/>
    </source>
</evidence>
<dbReference type="InterPro" id="IPR032284">
    <property type="entry name" value="RecQ_Zn-bd"/>
</dbReference>
<keyword evidence="22" id="KW-1185">Reference proteome</keyword>
<protein>
    <recommendedName>
        <fullName evidence="16">DNA helicase RecQ</fullName>
        <ecNumber evidence="16">5.6.2.4</ecNumber>
    </recommendedName>
</protein>
<dbReference type="PROSITE" id="PS51192">
    <property type="entry name" value="HELICASE_ATP_BIND_1"/>
    <property type="match status" value="1"/>
</dbReference>
<keyword evidence="4" id="KW-0479">Metal-binding</keyword>
<dbReference type="InterPro" id="IPR014001">
    <property type="entry name" value="Helicase_ATP-bd"/>
</dbReference>
<keyword evidence="6" id="KW-0227">DNA damage</keyword>
<organism evidence="21 22">
    <name type="scientific">Streptomyces lunalinharesii</name>
    <dbReference type="NCBI Taxonomy" id="333384"/>
    <lineage>
        <taxon>Bacteria</taxon>
        <taxon>Bacillati</taxon>
        <taxon>Actinomycetota</taxon>
        <taxon>Actinomycetes</taxon>
        <taxon>Kitasatosporales</taxon>
        <taxon>Streptomycetaceae</taxon>
        <taxon>Streptomyces</taxon>
    </lineage>
</organism>
<evidence type="ECO:0000313" key="22">
    <source>
        <dbReference type="Proteomes" id="UP001500994"/>
    </source>
</evidence>
<dbReference type="InterPro" id="IPR001650">
    <property type="entry name" value="Helicase_C-like"/>
</dbReference>
<dbReference type="Pfam" id="PF00271">
    <property type="entry name" value="Helicase_C"/>
    <property type="match status" value="1"/>
</dbReference>
<dbReference type="Pfam" id="PF09382">
    <property type="entry name" value="RQC"/>
    <property type="match status" value="1"/>
</dbReference>
<feature type="compositionally biased region" description="Basic residues" evidence="17">
    <location>
        <begin position="872"/>
        <end position="882"/>
    </location>
</feature>
<dbReference type="InterPro" id="IPR004589">
    <property type="entry name" value="DNA_helicase_ATP-dep_RecQ"/>
</dbReference>
<evidence type="ECO:0000256" key="12">
    <source>
        <dbReference type="ARBA" id="ARBA00023172"/>
    </source>
</evidence>
<dbReference type="Gene3D" id="1.10.10.10">
    <property type="entry name" value="Winged helix-like DNA-binding domain superfamily/Winged helix DNA-binding domain"/>
    <property type="match status" value="1"/>
</dbReference>
<keyword evidence="5" id="KW-0547">Nucleotide-binding</keyword>
<feature type="compositionally biased region" description="Gly residues" evidence="17">
    <location>
        <begin position="201"/>
        <end position="213"/>
    </location>
</feature>
<sequence length="1040" mass="109296">MSFLPEGRVGPLADLLADGQEYWPRLTELAAGQALRGAGLEPVYDEERGGRAGSRSRRTGPVGAATEAPLSSSMRPPHAVVPRPCAGPVDDSRLPEIIDAKVSYYRDLAATVPFVVAVAAHPWTGVSFGHLGGLHSGAAHPLPGGESVPEVGTWWASRADAMPWGVRAPRRQVWDGHDVGPFGVGPGPHLGVVRERLRSATGGGVSGAKGAGCGAARTDAPPPDLRRGRRLGGQPLLAHVVDEERASSGVVEGGDGHRPGAVRRESSSFAAAPVMAISVAGGGTADGGISHTVGVGDGSGAGGGGGRAAGRGWSCPQGRRRVGRSSYAFGVVPADVGVVVGVEGDVDVDVAGGPEAGEAGEAVQTLRRVFGYDAFRGDQEEIIEQVIGGGDAVVLMPTGGGKSLCYQIPSLVRPGVGVVISPLIALMQDQVDALRALGVRAGFLNSTQDFEERRLVEAEFLAGELDLLYLAPERLRVEQTVQLLDRGKISLFAIDEAHCVAQWGHDFRPDYLMLSMLHDRWPDVPRIALTATATKATHEEITSRLRMDGARHFVASFDRPNIQYRIAAKSEPKRQLLELLRSEHAGDAGIVYCLSRASVEKTAQFLVDNGIAAVPYHAGLDARVRAANQSRFLREDGLVVVATIAFGMGIDKPDVRFVAHLDLPKSVEGYYQETGRAGRDGQPSTAWLAYGLQDVVQQRKMIDGSEGDDAHRRRLAAHLDAMLAMCETVECRRVRLLAYFDQESGPCGNCDTCLTPPQTWDGTVSAQKLLSTVVRLKRERGQKFGAGQIIDILLGRKTAKVIQFDHDGLSVFGIGEDLREADWRGVVRQLLAQGLLAVEGDYGTLVLTDSSGEVLRGQRQVPMRREPEKAARAAKAKSKGKRAPVDLPEEALPVFEVLRGWRGAAAKEQGVPAYVIFHDATLREIAMARPTSLAELGTLTGVGENKLAKYGEQILEVLAGGPASAEAAGVAGVAGAATPGAAGPGVAAPAGASAGATTTRTTTTRTTAAGASGAAAAGAAPASAFEEGEALPEPPDDIDW</sequence>
<comment type="caution">
    <text evidence="21">The sequence shown here is derived from an EMBL/GenBank/DDBJ whole genome shotgun (WGS) entry which is preliminary data.</text>
</comment>
<dbReference type="PROSITE" id="PS51194">
    <property type="entry name" value="HELICASE_CTER"/>
    <property type="match status" value="1"/>
</dbReference>
<feature type="compositionally biased region" description="Low complexity" evidence="17">
    <location>
        <begin position="982"/>
        <end position="1024"/>
    </location>
</feature>
<evidence type="ECO:0000256" key="4">
    <source>
        <dbReference type="ARBA" id="ARBA00022723"/>
    </source>
</evidence>
<evidence type="ECO:0000256" key="7">
    <source>
        <dbReference type="ARBA" id="ARBA00022801"/>
    </source>
</evidence>
<dbReference type="EMBL" id="BAAARK010000055">
    <property type="protein sequence ID" value="GAA2691347.1"/>
    <property type="molecule type" value="Genomic_DNA"/>
</dbReference>
<dbReference type="InterPro" id="IPR002121">
    <property type="entry name" value="HRDC_dom"/>
</dbReference>
<dbReference type="EC" id="5.6.2.4" evidence="16"/>
<comment type="cofactor">
    <cofactor evidence="1">
        <name>Mg(2+)</name>
        <dbReference type="ChEBI" id="CHEBI:18420"/>
    </cofactor>
</comment>
<feature type="domain" description="Helicase ATP-binding" evidence="19">
    <location>
        <begin position="383"/>
        <end position="551"/>
    </location>
</feature>
<dbReference type="InterPro" id="IPR006293">
    <property type="entry name" value="DNA_helicase_ATP-dep_RecQ_bac"/>
</dbReference>
<proteinExistence type="inferred from homology"/>
<comment type="catalytic activity">
    <reaction evidence="15">
        <text>Couples ATP hydrolysis with the unwinding of duplex DNA by translocating in the 3'-5' direction.</text>
        <dbReference type="EC" id="5.6.2.4"/>
    </reaction>
</comment>
<evidence type="ECO:0000256" key="17">
    <source>
        <dbReference type="SAM" id="MobiDB-lite"/>
    </source>
</evidence>
<dbReference type="SUPFAM" id="SSF47819">
    <property type="entry name" value="HRDC-like"/>
    <property type="match status" value="1"/>
</dbReference>
<dbReference type="Proteomes" id="UP001500994">
    <property type="component" value="Unassembled WGS sequence"/>
</dbReference>
<dbReference type="PANTHER" id="PTHR13710">
    <property type="entry name" value="DNA HELICASE RECQ FAMILY MEMBER"/>
    <property type="match status" value="1"/>
</dbReference>
<gene>
    <name evidence="21" type="ORF">GCM10009864_77100</name>
</gene>
<comment type="similarity">
    <text evidence="3">Belongs to the helicase family. RecQ subfamily.</text>
</comment>
<dbReference type="SMART" id="SM00490">
    <property type="entry name" value="HELICc"/>
    <property type="match status" value="1"/>
</dbReference>
<keyword evidence="10" id="KW-0067">ATP-binding</keyword>
<keyword evidence="14" id="KW-0413">Isomerase</keyword>
<evidence type="ECO:0000256" key="5">
    <source>
        <dbReference type="ARBA" id="ARBA00022741"/>
    </source>
</evidence>
<feature type="domain" description="HRDC" evidence="18">
    <location>
        <begin position="888"/>
        <end position="968"/>
    </location>
</feature>
<evidence type="ECO:0000256" key="8">
    <source>
        <dbReference type="ARBA" id="ARBA00022806"/>
    </source>
</evidence>
<feature type="region of interest" description="Disordered" evidence="17">
    <location>
        <begin position="41"/>
        <end position="83"/>
    </location>
</feature>
<feature type="region of interest" description="Disordered" evidence="17">
    <location>
        <begin position="201"/>
        <end position="228"/>
    </location>
</feature>
<dbReference type="InterPro" id="IPR044876">
    <property type="entry name" value="HRDC_dom_sf"/>
</dbReference>
<dbReference type="SMART" id="SM00341">
    <property type="entry name" value="HRDC"/>
    <property type="match status" value="1"/>
</dbReference>
<dbReference type="CDD" id="cd18794">
    <property type="entry name" value="SF2_C_RecQ"/>
    <property type="match status" value="1"/>
</dbReference>
<feature type="domain" description="Helicase C-terminal" evidence="20">
    <location>
        <begin position="572"/>
        <end position="723"/>
    </location>
</feature>
<dbReference type="NCBIfam" id="TIGR00614">
    <property type="entry name" value="recQ_fam"/>
    <property type="match status" value="1"/>
</dbReference>
<evidence type="ECO:0000313" key="21">
    <source>
        <dbReference type="EMBL" id="GAA2691347.1"/>
    </source>
</evidence>
<evidence type="ECO:0000256" key="9">
    <source>
        <dbReference type="ARBA" id="ARBA00022833"/>
    </source>
</evidence>
<evidence type="ECO:0000256" key="14">
    <source>
        <dbReference type="ARBA" id="ARBA00023235"/>
    </source>
</evidence>
<keyword evidence="12" id="KW-0233">DNA recombination</keyword>
<comment type="cofactor">
    <cofactor evidence="2">
        <name>Zn(2+)</name>
        <dbReference type="ChEBI" id="CHEBI:29105"/>
    </cofactor>
</comment>
<dbReference type="CDD" id="cd17920">
    <property type="entry name" value="DEXHc_RecQ"/>
    <property type="match status" value="1"/>
</dbReference>
<evidence type="ECO:0000256" key="3">
    <source>
        <dbReference type="ARBA" id="ARBA00005446"/>
    </source>
</evidence>
<dbReference type="InterPro" id="IPR027417">
    <property type="entry name" value="P-loop_NTPase"/>
</dbReference>
<evidence type="ECO:0000256" key="11">
    <source>
        <dbReference type="ARBA" id="ARBA00023125"/>
    </source>
</evidence>
<feature type="region of interest" description="Disordered" evidence="17">
    <location>
        <begin position="982"/>
        <end position="1040"/>
    </location>
</feature>
<dbReference type="SMART" id="SM00956">
    <property type="entry name" value="RQC"/>
    <property type="match status" value="1"/>
</dbReference>
<evidence type="ECO:0000256" key="1">
    <source>
        <dbReference type="ARBA" id="ARBA00001946"/>
    </source>
</evidence>
<dbReference type="Pfam" id="PF00570">
    <property type="entry name" value="HRDC"/>
    <property type="match status" value="1"/>
</dbReference>
<evidence type="ECO:0000259" key="20">
    <source>
        <dbReference type="PROSITE" id="PS51194"/>
    </source>
</evidence>
<dbReference type="PANTHER" id="PTHR13710:SF105">
    <property type="entry name" value="ATP-DEPENDENT DNA HELICASE Q1"/>
    <property type="match status" value="1"/>
</dbReference>
<feature type="compositionally biased region" description="Acidic residues" evidence="17">
    <location>
        <begin position="1026"/>
        <end position="1040"/>
    </location>
</feature>
<dbReference type="Gene3D" id="3.40.50.300">
    <property type="entry name" value="P-loop containing nucleotide triphosphate hydrolases"/>
    <property type="match status" value="2"/>
</dbReference>
<dbReference type="InterPro" id="IPR036388">
    <property type="entry name" value="WH-like_DNA-bd_sf"/>
</dbReference>
<evidence type="ECO:0000256" key="10">
    <source>
        <dbReference type="ARBA" id="ARBA00022840"/>
    </source>
</evidence>
<evidence type="ECO:0000256" key="13">
    <source>
        <dbReference type="ARBA" id="ARBA00023204"/>
    </source>
</evidence>
<dbReference type="NCBIfam" id="TIGR01389">
    <property type="entry name" value="recQ"/>
    <property type="match status" value="1"/>
</dbReference>
<evidence type="ECO:0000256" key="6">
    <source>
        <dbReference type="ARBA" id="ARBA00022763"/>
    </source>
</evidence>
<dbReference type="Pfam" id="PF00270">
    <property type="entry name" value="DEAD"/>
    <property type="match status" value="1"/>
</dbReference>
<keyword evidence="9" id="KW-0862">Zinc</keyword>
<dbReference type="Gene3D" id="1.10.150.80">
    <property type="entry name" value="HRDC domain"/>
    <property type="match status" value="1"/>
</dbReference>
<dbReference type="Pfam" id="PF16124">
    <property type="entry name" value="RecQ_Zn_bind"/>
    <property type="match status" value="1"/>
</dbReference>
<keyword evidence="11" id="KW-0238">DNA-binding</keyword>
<dbReference type="SUPFAM" id="SSF52540">
    <property type="entry name" value="P-loop containing nucleoside triphosphate hydrolases"/>
    <property type="match status" value="2"/>
</dbReference>
<accession>A0ABN3T186</accession>
<feature type="region of interest" description="Disordered" evidence="17">
    <location>
        <begin position="859"/>
        <end position="882"/>
    </location>
</feature>
<dbReference type="SMART" id="SM00487">
    <property type="entry name" value="DEXDc"/>
    <property type="match status" value="1"/>
</dbReference>
<evidence type="ECO:0000256" key="15">
    <source>
        <dbReference type="ARBA" id="ARBA00034617"/>
    </source>
</evidence>
<name>A0ABN3T186_9ACTN</name>
<reference evidence="21 22" key="1">
    <citation type="journal article" date="2019" name="Int. J. Syst. Evol. Microbiol.">
        <title>The Global Catalogue of Microorganisms (GCM) 10K type strain sequencing project: providing services to taxonomists for standard genome sequencing and annotation.</title>
        <authorList>
            <consortium name="The Broad Institute Genomics Platform"/>
            <consortium name="The Broad Institute Genome Sequencing Center for Infectious Disease"/>
            <person name="Wu L."/>
            <person name="Ma J."/>
        </authorList>
    </citation>
    <scope>NUCLEOTIDE SEQUENCE [LARGE SCALE GENOMIC DNA]</scope>
    <source>
        <strain evidence="21 22">JCM 16374</strain>
    </source>
</reference>
<dbReference type="PROSITE" id="PS50967">
    <property type="entry name" value="HRDC"/>
    <property type="match status" value="1"/>
</dbReference>
<keyword evidence="13" id="KW-0234">DNA repair</keyword>
<evidence type="ECO:0000259" key="19">
    <source>
        <dbReference type="PROSITE" id="PS51192"/>
    </source>
</evidence>
<evidence type="ECO:0000256" key="2">
    <source>
        <dbReference type="ARBA" id="ARBA00001947"/>
    </source>
</evidence>
<keyword evidence="8" id="KW-0347">Helicase</keyword>
<dbReference type="InterPro" id="IPR011545">
    <property type="entry name" value="DEAD/DEAH_box_helicase_dom"/>
</dbReference>
<keyword evidence="7" id="KW-0378">Hydrolase</keyword>